<gene>
    <name evidence="2" type="ORF">M2319_000058</name>
</gene>
<keyword evidence="3" id="KW-1185">Reference proteome</keyword>
<accession>A0ABT3H5R7</accession>
<evidence type="ECO:0000313" key="2">
    <source>
        <dbReference type="EMBL" id="MCW2305742.1"/>
    </source>
</evidence>
<feature type="chain" id="PRO_5046979753" description="Lipoprotein" evidence="1">
    <location>
        <begin position="19"/>
        <end position="170"/>
    </location>
</feature>
<organism evidence="2 3">
    <name type="scientific">Rhodobium gokarnense</name>
    <dbReference type="NCBI Taxonomy" id="364296"/>
    <lineage>
        <taxon>Bacteria</taxon>
        <taxon>Pseudomonadati</taxon>
        <taxon>Pseudomonadota</taxon>
        <taxon>Alphaproteobacteria</taxon>
        <taxon>Hyphomicrobiales</taxon>
        <taxon>Rhodobiaceae</taxon>
        <taxon>Rhodobium</taxon>
    </lineage>
</organism>
<evidence type="ECO:0000313" key="3">
    <source>
        <dbReference type="Proteomes" id="UP001209755"/>
    </source>
</evidence>
<reference evidence="3" key="1">
    <citation type="submission" date="2023-07" db="EMBL/GenBank/DDBJ databases">
        <title>Genome sequencing of Purple Non-Sulfur Bacteria from various extreme environments.</title>
        <authorList>
            <person name="Mayer M."/>
        </authorList>
    </citation>
    <scope>NUCLEOTIDE SEQUENCE [LARGE SCALE GENOMIC DNA]</scope>
    <source>
        <strain evidence="3">DSM 17935</strain>
    </source>
</reference>
<evidence type="ECO:0008006" key="4">
    <source>
        <dbReference type="Google" id="ProtNLM"/>
    </source>
</evidence>
<protein>
    <recommendedName>
        <fullName evidence="4">Lipoprotein</fullName>
    </recommendedName>
</protein>
<dbReference type="Proteomes" id="UP001209755">
    <property type="component" value="Unassembled WGS sequence"/>
</dbReference>
<name>A0ABT3H5R7_9HYPH</name>
<proteinExistence type="predicted"/>
<feature type="signal peptide" evidence="1">
    <location>
        <begin position="1"/>
        <end position="18"/>
    </location>
</feature>
<keyword evidence="1" id="KW-0732">Signal</keyword>
<dbReference type="EMBL" id="JAOQNS010000001">
    <property type="protein sequence ID" value="MCW2305742.1"/>
    <property type="molecule type" value="Genomic_DNA"/>
</dbReference>
<dbReference type="RefSeq" id="WP_264599429.1">
    <property type="nucleotide sequence ID" value="NZ_JAOQNS010000001.1"/>
</dbReference>
<sequence>MTTRLFLPIALAVTTLLAGCGPNGTPPTPGALGSAPAPAAAPPPVPASDATIAFEPFIGMPGNRADELAKRIGAEAQRQNLKLVRRLDAEATYRVRGYLTAVGSDSGVTIVYVYDIFSGNTRVHRISGQEVSEGSDGDPWNGVENEALKNIAARTVIEIKSWLQAGGRRA</sequence>
<comment type="caution">
    <text evidence="2">The sequence shown here is derived from an EMBL/GenBank/DDBJ whole genome shotgun (WGS) entry which is preliminary data.</text>
</comment>
<dbReference type="PROSITE" id="PS51257">
    <property type="entry name" value="PROKAR_LIPOPROTEIN"/>
    <property type="match status" value="1"/>
</dbReference>
<evidence type="ECO:0000256" key="1">
    <source>
        <dbReference type="SAM" id="SignalP"/>
    </source>
</evidence>